<gene>
    <name evidence="4" type="ORF">DXH47_06900</name>
</gene>
<dbReference type="PIRSF" id="PIRSF007023">
    <property type="entry name" value="UDP-Galf_transf"/>
    <property type="match status" value="1"/>
</dbReference>
<evidence type="ECO:0008006" key="6">
    <source>
        <dbReference type="Google" id="ProtNLM"/>
    </source>
</evidence>
<dbReference type="InterPro" id="IPR058592">
    <property type="entry name" value="Gtf3_C"/>
</dbReference>
<keyword evidence="5" id="KW-1185">Reference proteome</keyword>
<comment type="caution">
    <text evidence="4">The sequence shown here is derived from an EMBL/GenBank/DDBJ whole genome shotgun (WGS) entry which is preliminary data.</text>
</comment>
<dbReference type="SUPFAM" id="SSF53756">
    <property type="entry name" value="UDP-Glycosyltransferase/glycogen phosphorylase"/>
    <property type="match status" value="1"/>
</dbReference>
<dbReference type="Proteomes" id="UP000290602">
    <property type="component" value="Unassembled WGS sequence"/>
</dbReference>
<accession>A0A4Q0VJ27</accession>
<dbReference type="InterPro" id="IPR058591">
    <property type="entry name" value="Gtf3_N"/>
</dbReference>
<sequence>MNKWITDIVQGRTFDATRQAKEDIAKIAAQMGYHIANIFRYNDSGESDEAVTSRIDGITAAVARGDMLVYQYPSLNSGRFDNFFVDQMHRRGIKFVCLIHDVATLRDQQKPTWIDELGYFNRCDVLIVHNRRMADRLKELGVTTPMVMQYLLDYLDDSHDDDRYVSTPETFKRGVVLAGNLLKSRYVAQWAQQTPITVFGVSDDQLDQQLAANPKIDFRGQRWRWDLAQELPRTFGLAWDSDTETYKYNDYTRYNHPHKVAMYLAHGLPVIIWRQAAVADIIVQNGLGLAIDSLDQIDNAINSISDDNLAQMLERVNAFGQLIRDGWFTRQGLQAAEMKLIAPDFQIPTDLQ</sequence>
<protein>
    <recommendedName>
        <fullName evidence="6">Beta-1,6-galactofuranosyltransferase</fullName>
    </recommendedName>
</protein>
<reference evidence="4 5" key="1">
    <citation type="submission" date="2018-08" db="EMBL/GenBank/DDBJ databases">
        <title>Lactobacillus suantsai sp. nov., isolated from traditional fermented suan-tsai in Taiwan.</title>
        <authorList>
            <person name="Huang C.-H."/>
        </authorList>
    </citation>
    <scope>NUCLEOTIDE SEQUENCE [LARGE SCALE GENOMIC DNA]</scope>
    <source>
        <strain evidence="4 5">BCRC 12945</strain>
    </source>
</reference>
<dbReference type="Pfam" id="PF26334">
    <property type="entry name" value="Gtf3_N"/>
    <property type="match status" value="1"/>
</dbReference>
<feature type="domain" description="Glucosyltransferase 3-like N-terminal" evidence="2">
    <location>
        <begin position="2"/>
        <end position="149"/>
    </location>
</feature>
<keyword evidence="1" id="KW-0808">Transferase</keyword>
<dbReference type="EMBL" id="QXIL01000011">
    <property type="protein sequence ID" value="RXI78488.1"/>
    <property type="molecule type" value="Genomic_DNA"/>
</dbReference>
<dbReference type="Gene3D" id="3.40.50.2000">
    <property type="entry name" value="Glycogen Phosphorylase B"/>
    <property type="match status" value="2"/>
</dbReference>
<feature type="domain" description="Glucosyltransferase 3-like C-terminal" evidence="3">
    <location>
        <begin position="175"/>
        <end position="335"/>
    </location>
</feature>
<organism evidence="4 5">
    <name type="scientific">Levilactobacillus suantsaii</name>
    <dbReference type="NCBI Taxonomy" id="2292255"/>
    <lineage>
        <taxon>Bacteria</taxon>
        <taxon>Bacillati</taxon>
        <taxon>Bacillota</taxon>
        <taxon>Bacilli</taxon>
        <taxon>Lactobacillales</taxon>
        <taxon>Lactobacillaceae</taxon>
        <taxon>Levilactobacillus</taxon>
    </lineage>
</organism>
<evidence type="ECO:0000313" key="4">
    <source>
        <dbReference type="EMBL" id="RXI78488.1"/>
    </source>
</evidence>
<proteinExistence type="predicted"/>
<dbReference type="AlphaFoldDB" id="A0A4Q0VJ27"/>
<name>A0A4Q0VJ27_9LACO</name>
<dbReference type="RefSeq" id="WP_129032625.1">
    <property type="nucleotide sequence ID" value="NZ_CP059603.1"/>
</dbReference>
<evidence type="ECO:0000256" key="1">
    <source>
        <dbReference type="ARBA" id="ARBA00022679"/>
    </source>
</evidence>
<evidence type="ECO:0000313" key="5">
    <source>
        <dbReference type="Proteomes" id="UP000290602"/>
    </source>
</evidence>
<dbReference type="OrthoDB" id="9790931at2"/>
<evidence type="ECO:0000259" key="3">
    <source>
        <dbReference type="Pfam" id="PF26337"/>
    </source>
</evidence>
<evidence type="ECO:0000259" key="2">
    <source>
        <dbReference type="Pfam" id="PF26334"/>
    </source>
</evidence>
<dbReference type="Pfam" id="PF26337">
    <property type="entry name" value="Gtf3_C"/>
    <property type="match status" value="1"/>
</dbReference>